<dbReference type="HOGENOM" id="CLU_2307262_0_0_1"/>
<accession>R9P956</accession>
<dbReference type="GeneID" id="24107501"/>
<evidence type="ECO:0000256" key="1">
    <source>
        <dbReference type="SAM" id="MobiDB-lite"/>
    </source>
</evidence>
<evidence type="ECO:0000313" key="2">
    <source>
        <dbReference type="EMBL" id="GAC94635.1"/>
    </source>
</evidence>
<name>R9P956_PSEHS</name>
<protein>
    <submittedName>
        <fullName evidence="2">Uncharacterized protein</fullName>
    </submittedName>
</protein>
<evidence type="ECO:0000313" key="3">
    <source>
        <dbReference type="Proteomes" id="UP000014071"/>
    </source>
</evidence>
<dbReference type="AlphaFoldDB" id="R9P956"/>
<dbReference type="RefSeq" id="XP_012188222.1">
    <property type="nucleotide sequence ID" value="XM_012332832.1"/>
</dbReference>
<feature type="compositionally biased region" description="Basic residues" evidence="1">
    <location>
        <begin position="42"/>
        <end position="58"/>
    </location>
</feature>
<feature type="compositionally biased region" description="Basic and acidic residues" evidence="1">
    <location>
        <begin position="82"/>
        <end position="93"/>
    </location>
</feature>
<sequence length="100" mass="11313">MFDPSASEIPRQPSFSSACIGRLLLLPWHSNHAVRSPVSTQPKHKPGNPVRSSKRLRTNSHLGRPPESHKLRSPDKLTSPSHTERRETEHNLRETVNLVL</sequence>
<keyword evidence="3" id="KW-1185">Reference proteome</keyword>
<feature type="region of interest" description="Disordered" evidence="1">
    <location>
        <begin position="34"/>
        <end position="100"/>
    </location>
</feature>
<dbReference type="Proteomes" id="UP000014071">
    <property type="component" value="Unassembled WGS sequence"/>
</dbReference>
<gene>
    <name evidence="2" type="ORF">PHSY_002208</name>
</gene>
<organism evidence="2 3">
    <name type="scientific">Pseudozyma hubeiensis (strain SY62)</name>
    <name type="common">Yeast</name>
    <dbReference type="NCBI Taxonomy" id="1305764"/>
    <lineage>
        <taxon>Eukaryota</taxon>
        <taxon>Fungi</taxon>
        <taxon>Dikarya</taxon>
        <taxon>Basidiomycota</taxon>
        <taxon>Ustilaginomycotina</taxon>
        <taxon>Ustilaginomycetes</taxon>
        <taxon>Ustilaginales</taxon>
        <taxon>Ustilaginaceae</taxon>
        <taxon>Pseudozyma</taxon>
    </lineage>
</organism>
<reference evidence="3" key="1">
    <citation type="journal article" date="2013" name="Genome Announc.">
        <title>Draft genome sequence of the basidiomycetous yeast-like fungus Pseudozyma hubeiensis SY62, which produces an abundant amount of the biosurfactant mannosylerythritol lipids.</title>
        <authorList>
            <person name="Konishi M."/>
            <person name="Hatada Y."/>
            <person name="Horiuchi J."/>
        </authorList>
    </citation>
    <scope>NUCLEOTIDE SEQUENCE [LARGE SCALE GENOMIC DNA]</scope>
    <source>
        <strain evidence="3">SY62</strain>
    </source>
</reference>
<dbReference type="EMBL" id="DF238785">
    <property type="protein sequence ID" value="GAC94635.1"/>
    <property type="molecule type" value="Genomic_DNA"/>
</dbReference>
<feature type="compositionally biased region" description="Basic and acidic residues" evidence="1">
    <location>
        <begin position="64"/>
        <end position="75"/>
    </location>
</feature>
<proteinExistence type="predicted"/>